<accession>A0A6A6IEH8</accession>
<dbReference type="EMBL" id="ML987196">
    <property type="protein sequence ID" value="KAF2248468.1"/>
    <property type="molecule type" value="Genomic_DNA"/>
</dbReference>
<evidence type="ECO:0000313" key="1">
    <source>
        <dbReference type="EMBL" id="KAF2248468.1"/>
    </source>
</evidence>
<sequence>MPTSTLSLLNLPPELILEIGERLPPDGILSLKFTHSILNDTLPTLPQLKNRTLTNCARYAIERYRTPPYCTPSESRCILCKKIYPANLFVSSSSTACVPQSFEKDVPRPEIVELPTGVCSWHISSLVRKVRTGPNGKNKWESCIRKICLHCRAIEGWGEKCACPCQSCGSRMVRTYTRHLNNETECQGYHFWRNPAAGESADPREKAYGRLYVKETCREPDATEESTIDLPVHYVCLAECDAGLPKVC</sequence>
<evidence type="ECO:0008006" key="3">
    <source>
        <dbReference type="Google" id="ProtNLM"/>
    </source>
</evidence>
<proteinExistence type="predicted"/>
<keyword evidence="2" id="KW-1185">Reference proteome</keyword>
<dbReference type="RefSeq" id="XP_033683472.1">
    <property type="nucleotide sequence ID" value="XM_033822239.1"/>
</dbReference>
<name>A0A6A6IEH8_9PLEO</name>
<gene>
    <name evidence="1" type="ORF">BU26DRAFT_335106</name>
</gene>
<dbReference type="OrthoDB" id="3939900at2759"/>
<evidence type="ECO:0000313" key="2">
    <source>
        <dbReference type="Proteomes" id="UP000800094"/>
    </source>
</evidence>
<reference evidence="1" key="1">
    <citation type="journal article" date="2020" name="Stud. Mycol.">
        <title>101 Dothideomycetes genomes: a test case for predicting lifestyles and emergence of pathogens.</title>
        <authorList>
            <person name="Haridas S."/>
            <person name="Albert R."/>
            <person name="Binder M."/>
            <person name="Bloem J."/>
            <person name="Labutti K."/>
            <person name="Salamov A."/>
            <person name="Andreopoulos B."/>
            <person name="Baker S."/>
            <person name="Barry K."/>
            <person name="Bills G."/>
            <person name="Bluhm B."/>
            <person name="Cannon C."/>
            <person name="Castanera R."/>
            <person name="Culley D."/>
            <person name="Daum C."/>
            <person name="Ezra D."/>
            <person name="Gonzalez J."/>
            <person name="Henrissat B."/>
            <person name="Kuo A."/>
            <person name="Liang C."/>
            <person name="Lipzen A."/>
            <person name="Lutzoni F."/>
            <person name="Magnuson J."/>
            <person name="Mondo S."/>
            <person name="Nolan M."/>
            <person name="Ohm R."/>
            <person name="Pangilinan J."/>
            <person name="Park H.-J."/>
            <person name="Ramirez L."/>
            <person name="Alfaro M."/>
            <person name="Sun H."/>
            <person name="Tritt A."/>
            <person name="Yoshinaga Y."/>
            <person name="Zwiers L.-H."/>
            <person name="Turgeon B."/>
            <person name="Goodwin S."/>
            <person name="Spatafora J."/>
            <person name="Crous P."/>
            <person name="Grigoriev I."/>
        </authorList>
    </citation>
    <scope>NUCLEOTIDE SEQUENCE</scope>
    <source>
        <strain evidence="1">CBS 122368</strain>
    </source>
</reference>
<protein>
    <recommendedName>
        <fullName evidence="3">F-box domain-containing protein</fullName>
    </recommendedName>
</protein>
<organism evidence="1 2">
    <name type="scientific">Trematosphaeria pertusa</name>
    <dbReference type="NCBI Taxonomy" id="390896"/>
    <lineage>
        <taxon>Eukaryota</taxon>
        <taxon>Fungi</taxon>
        <taxon>Dikarya</taxon>
        <taxon>Ascomycota</taxon>
        <taxon>Pezizomycotina</taxon>
        <taxon>Dothideomycetes</taxon>
        <taxon>Pleosporomycetidae</taxon>
        <taxon>Pleosporales</taxon>
        <taxon>Massarineae</taxon>
        <taxon>Trematosphaeriaceae</taxon>
        <taxon>Trematosphaeria</taxon>
    </lineage>
</organism>
<dbReference type="AlphaFoldDB" id="A0A6A6IEH8"/>
<dbReference type="Proteomes" id="UP000800094">
    <property type="component" value="Unassembled WGS sequence"/>
</dbReference>
<dbReference type="GeneID" id="54575569"/>